<evidence type="ECO:0000313" key="2">
    <source>
        <dbReference type="EMBL" id="WVZ66427.1"/>
    </source>
</evidence>
<dbReference type="PANTHER" id="PTHR33181">
    <property type="entry name" value="OS01G0778500 PROTEIN"/>
    <property type="match status" value="1"/>
</dbReference>
<dbReference type="Proteomes" id="UP001341281">
    <property type="component" value="Chromosome 03"/>
</dbReference>
<dbReference type="PANTHER" id="PTHR33181:SF7">
    <property type="entry name" value="OS07G0572400 PROTEIN"/>
    <property type="match status" value="1"/>
</dbReference>
<proteinExistence type="predicted"/>
<feature type="compositionally biased region" description="Basic and acidic residues" evidence="1">
    <location>
        <begin position="11"/>
        <end position="23"/>
    </location>
</feature>
<name>A0AAQ3T588_PASNO</name>
<reference evidence="2 3" key="1">
    <citation type="submission" date="2024-02" db="EMBL/GenBank/DDBJ databases">
        <title>High-quality chromosome-scale genome assembly of Pensacola bahiagrass (Paspalum notatum Flugge var. saurae).</title>
        <authorList>
            <person name="Vega J.M."/>
            <person name="Podio M."/>
            <person name="Orjuela J."/>
            <person name="Siena L.A."/>
            <person name="Pessino S.C."/>
            <person name="Combes M.C."/>
            <person name="Mariac C."/>
            <person name="Albertini E."/>
            <person name="Pupilli F."/>
            <person name="Ortiz J.P.A."/>
            <person name="Leblanc O."/>
        </authorList>
    </citation>
    <scope>NUCLEOTIDE SEQUENCE [LARGE SCALE GENOMIC DNA]</scope>
    <source>
        <strain evidence="2">R1</strain>
        <tissue evidence="2">Leaf</tissue>
    </source>
</reference>
<sequence>MPCLFVGGDMDGQRRGTEPDRPGIKMQGRAGRERGLGRGRNSGGKASGALHPASKQLLAPALHAVLLLLHFSCVIAEAPSVGSRQAGKGRELRPPMAWLQTLVSPLKKLWVRMHSAQNKRRGIYILYEDVKSCPCEDVQILWSILVESHSHPPPLRLKH</sequence>
<evidence type="ECO:0000256" key="1">
    <source>
        <dbReference type="SAM" id="MobiDB-lite"/>
    </source>
</evidence>
<protein>
    <submittedName>
        <fullName evidence="2">Uncharacterized protein</fullName>
    </submittedName>
</protein>
<organism evidence="2 3">
    <name type="scientific">Paspalum notatum var. saurae</name>
    <dbReference type="NCBI Taxonomy" id="547442"/>
    <lineage>
        <taxon>Eukaryota</taxon>
        <taxon>Viridiplantae</taxon>
        <taxon>Streptophyta</taxon>
        <taxon>Embryophyta</taxon>
        <taxon>Tracheophyta</taxon>
        <taxon>Spermatophyta</taxon>
        <taxon>Magnoliopsida</taxon>
        <taxon>Liliopsida</taxon>
        <taxon>Poales</taxon>
        <taxon>Poaceae</taxon>
        <taxon>PACMAD clade</taxon>
        <taxon>Panicoideae</taxon>
        <taxon>Andropogonodae</taxon>
        <taxon>Paspaleae</taxon>
        <taxon>Paspalinae</taxon>
        <taxon>Paspalum</taxon>
    </lineage>
</organism>
<gene>
    <name evidence="2" type="ORF">U9M48_015642</name>
</gene>
<dbReference type="EMBL" id="CP144747">
    <property type="protein sequence ID" value="WVZ66427.1"/>
    <property type="molecule type" value="Genomic_DNA"/>
</dbReference>
<evidence type="ECO:0000313" key="3">
    <source>
        <dbReference type="Proteomes" id="UP001341281"/>
    </source>
</evidence>
<feature type="region of interest" description="Disordered" evidence="1">
    <location>
        <begin position="1"/>
        <end position="49"/>
    </location>
</feature>
<accession>A0AAQ3T588</accession>
<dbReference type="AlphaFoldDB" id="A0AAQ3T588"/>
<keyword evidence="3" id="KW-1185">Reference proteome</keyword>